<evidence type="ECO:0000313" key="2">
    <source>
        <dbReference type="EMBL" id="CAA9225806.1"/>
    </source>
</evidence>
<dbReference type="AlphaFoldDB" id="A0A6J4HIJ6"/>
<feature type="compositionally biased region" description="Polar residues" evidence="1">
    <location>
        <begin position="1"/>
        <end position="16"/>
    </location>
</feature>
<reference evidence="2" key="1">
    <citation type="submission" date="2020-02" db="EMBL/GenBank/DDBJ databases">
        <authorList>
            <person name="Meier V. D."/>
        </authorList>
    </citation>
    <scope>NUCLEOTIDE SEQUENCE</scope>
    <source>
        <strain evidence="2">AVDCRST_MAG83</strain>
    </source>
</reference>
<name>A0A6J4HIJ6_9MICC</name>
<protein>
    <submittedName>
        <fullName evidence="2">Uncharacterized protein</fullName>
    </submittedName>
</protein>
<sequence length="39" mass="4291">MAHRTPVQNGQMTDQLNIFAGRHPRPAPRTGRLLPGAAR</sequence>
<evidence type="ECO:0000256" key="1">
    <source>
        <dbReference type="SAM" id="MobiDB-lite"/>
    </source>
</evidence>
<proteinExistence type="predicted"/>
<accession>A0A6J4HIJ6</accession>
<feature type="region of interest" description="Disordered" evidence="1">
    <location>
        <begin position="1"/>
        <end position="39"/>
    </location>
</feature>
<organism evidence="2">
    <name type="scientific">uncultured Arthrobacter sp</name>
    <dbReference type="NCBI Taxonomy" id="114050"/>
    <lineage>
        <taxon>Bacteria</taxon>
        <taxon>Bacillati</taxon>
        <taxon>Actinomycetota</taxon>
        <taxon>Actinomycetes</taxon>
        <taxon>Micrococcales</taxon>
        <taxon>Micrococcaceae</taxon>
        <taxon>Arthrobacter</taxon>
        <taxon>environmental samples</taxon>
    </lineage>
</organism>
<gene>
    <name evidence="2" type="ORF">AVDCRST_MAG83-847</name>
</gene>
<dbReference type="EMBL" id="CADCTE010000056">
    <property type="protein sequence ID" value="CAA9225806.1"/>
    <property type="molecule type" value="Genomic_DNA"/>
</dbReference>